<gene>
    <name evidence="3" type="ORF">GCM10011514_49020</name>
</gene>
<dbReference type="InterPro" id="IPR036249">
    <property type="entry name" value="Thioredoxin-like_sf"/>
</dbReference>
<dbReference type="CDD" id="cd02961">
    <property type="entry name" value="PDI_a_family"/>
    <property type="match status" value="1"/>
</dbReference>
<dbReference type="InterPro" id="IPR013766">
    <property type="entry name" value="Thioredoxin_domain"/>
</dbReference>
<dbReference type="Gene3D" id="3.40.30.10">
    <property type="entry name" value="Glutaredoxin"/>
    <property type="match status" value="1"/>
</dbReference>
<keyword evidence="1" id="KW-0732">Signal</keyword>
<accession>A0A917DYB8</accession>
<evidence type="ECO:0000259" key="2">
    <source>
        <dbReference type="PROSITE" id="PS51352"/>
    </source>
</evidence>
<reference evidence="3" key="2">
    <citation type="submission" date="2020-09" db="EMBL/GenBank/DDBJ databases">
        <authorList>
            <person name="Sun Q."/>
            <person name="Zhou Y."/>
        </authorList>
    </citation>
    <scope>NUCLEOTIDE SEQUENCE</scope>
    <source>
        <strain evidence="3">CGMCC 1.15958</strain>
    </source>
</reference>
<comment type="caution">
    <text evidence="3">The sequence shown here is derived from an EMBL/GenBank/DDBJ whole genome shotgun (WGS) entry which is preliminary data.</text>
</comment>
<feature type="chain" id="PRO_5037550001" description="Thioredoxin domain-containing protein" evidence="1">
    <location>
        <begin position="20"/>
        <end position="410"/>
    </location>
</feature>
<dbReference type="RefSeq" id="WP_188770474.1">
    <property type="nucleotide sequence ID" value="NZ_BMKK01000014.1"/>
</dbReference>
<dbReference type="Pfam" id="PF13899">
    <property type="entry name" value="Thioredoxin_7"/>
    <property type="match status" value="1"/>
</dbReference>
<reference evidence="3" key="1">
    <citation type="journal article" date="2014" name="Int. J. Syst. Evol. Microbiol.">
        <title>Complete genome sequence of Corynebacterium casei LMG S-19264T (=DSM 44701T), isolated from a smear-ripened cheese.</title>
        <authorList>
            <consortium name="US DOE Joint Genome Institute (JGI-PGF)"/>
            <person name="Walter F."/>
            <person name="Albersmeier A."/>
            <person name="Kalinowski J."/>
            <person name="Ruckert C."/>
        </authorList>
    </citation>
    <scope>NUCLEOTIDE SEQUENCE</scope>
    <source>
        <strain evidence="3">CGMCC 1.15958</strain>
    </source>
</reference>
<keyword evidence="4" id="KW-1185">Reference proteome</keyword>
<feature type="signal peptide" evidence="1">
    <location>
        <begin position="1"/>
        <end position="19"/>
    </location>
</feature>
<sequence length="410" mass="46000">MKKTFLLGSFLLIINFAFAQGIAFEPTIEAAFQKAKASGKNVFVECYSPHCPICMSLEPTLKNAEVGKFYNQNFVSFKLNVEDAKQVAFLNKKNIFLPGFPLFFYFDKDQNLIHNTDPTNTPKDFIKHAQTALDPNQQTGGFWKKFQAGDRDINTMVGLAYYLRITQDTLKNKQVADALYAAYPKDQLGDKFSWAIMKKCIMDLDNGFSQFWLNNLAIGGKYEAAEGHAGQEGNALGRLLQLEIFSPKAINYSLGKVNQLKRYMELLGAGQYVTANTWQIECPALLREKGQDVAFNFLKGLINAQTQPQLLVYYVTFYNNTFPDGKFAAEVRRWLSSARPQLKTEQEIANLNYESARLYQKSGDLANAKKEIAAAKISISAAKAKVTDPNFKKVVASIETSINKLAGELK</sequence>
<organism evidence="3 4">
    <name type="scientific">Emticicia aquatilis</name>
    <dbReference type="NCBI Taxonomy" id="1537369"/>
    <lineage>
        <taxon>Bacteria</taxon>
        <taxon>Pseudomonadati</taxon>
        <taxon>Bacteroidota</taxon>
        <taxon>Cytophagia</taxon>
        <taxon>Cytophagales</taxon>
        <taxon>Leadbetterellaceae</taxon>
        <taxon>Emticicia</taxon>
    </lineage>
</organism>
<dbReference type="SUPFAM" id="SSF52833">
    <property type="entry name" value="Thioredoxin-like"/>
    <property type="match status" value="1"/>
</dbReference>
<name>A0A917DYB8_9BACT</name>
<evidence type="ECO:0000313" key="4">
    <source>
        <dbReference type="Proteomes" id="UP000609064"/>
    </source>
</evidence>
<dbReference type="PROSITE" id="PS51352">
    <property type="entry name" value="THIOREDOXIN_2"/>
    <property type="match status" value="1"/>
</dbReference>
<feature type="domain" description="Thioredoxin" evidence="2">
    <location>
        <begin position="12"/>
        <end position="138"/>
    </location>
</feature>
<evidence type="ECO:0000313" key="3">
    <source>
        <dbReference type="EMBL" id="GGD79164.1"/>
    </source>
</evidence>
<dbReference type="AlphaFoldDB" id="A0A917DYB8"/>
<proteinExistence type="predicted"/>
<protein>
    <recommendedName>
        <fullName evidence="2">Thioredoxin domain-containing protein</fullName>
    </recommendedName>
</protein>
<evidence type="ECO:0000256" key="1">
    <source>
        <dbReference type="SAM" id="SignalP"/>
    </source>
</evidence>
<dbReference type="Proteomes" id="UP000609064">
    <property type="component" value="Unassembled WGS sequence"/>
</dbReference>
<dbReference type="EMBL" id="BMKK01000014">
    <property type="protein sequence ID" value="GGD79164.1"/>
    <property type="molecule type" value="Genomic_DNA"/>
</dbReference>